<dbReference type="Gene3D" id="1.10.10.60">
    <property type="entry name" value="Homeodomain-like"/>
    <property type="match status" value="1"/>
</dbReference>
<dbReference type="Proteomes" id="UP000601223">
    <property type="component" value="Unassembled WGS sequence"/>
</dbReference>
<gene>
    <name evidence="1" type="ORF">Cba03nite_04770</name>
</gene>
<dbReference type="GO" id="GO:0016539">
    <property type="term" value="P:intein-mediated protein splicing"/>
    <property type="evidence" value="ECO:0007669"/>
    <property type="project" value="InterPro"/>
</dbReference>
<dbReference type="RefSeq" id="WP_203741180.1">
    <property type="nucleotide sequence ID" value="NZ_BONF01000004.1"/>
</dbReference>
<sequence length="251" mass="27917">MHPLSVRATARELHRNGLTIAEVSRRLGLRYHTVSVWCRKSMPTDAVPDRSRDRCPRCQEPPVPPGDAAAYAYLLGLYLGDGYLAIGARVPVLRIACADAYPQIMNECERAMRVVLARSVSRVHAIGCTTVQSVAKHWPCLLPQAGRGRKHERPITLDPWQRDVVTGQPGHFVRGLFHSDGCRSINRVTVRGKTYEYARYLLANESADILGLAGWALDLLGVAWRLNRRNSLSVARRDAVALLDQHVGPKS</sequence>
<dbReference type="EMBL" id="BONF01000004">
    <property type="protein sequence ID" value="GIF79128.1"/>
    <property type="molecule type" value="Genomic_DNA"/>
</dbReference>
<reference evidence="1 2" key="1">
    <citation type="submission" date="2021-01" db="EMBL/GenBank/DDBJ databases">
        <title>Whole genome shotgun sequence of Catellatospora bangladeshensis NBRC 107357.</title>
        <authorList>
            <person name="Komaki H."/>
            <person name="Tamura T."/>
        </authorList>
    </citation>
    <scope>NUCLEOTIDE SEQUENCE [LARGE SCALE GENOMIC DNA]</scope>
    <source>
        <strain evidence="1 2">NBRC 107357</strain>
    </source>
</reference>
<name>A0A8J3JIA0_9ACTN</name>
<accession>A0A8J3JIA0</accession>
<proteinExistence type="predicted"/>
<evidence type="ECO:0008006" key="3">
    <source>
        <dbReference type="Google" id="ProtNLM"/>
    </source>
</evidence>
<dbReference type="InterPro" id="IPR027434">
    <property type="entry name" value="Homing_endonucl"/>
</dbReference>
<dbReference type="PRINTS" id="PR00379">
    <property type="entry name" value="INTEIN"/>
</dbReference>
<organism evidence="1 2">
    <name type="scientific">Catellatospora bangladeshensis</name>
    <dbReference type="NCBI Taxonomy" id="310355"/>
    <lineage>
        <taxon>Bacteria</taxon>
        <taxon>Bacillati</taxon>
        <taxon>Actinomycetota</taxon>
        <taxon>Actinomycetes</taxon>
        <taxon>Micromonosporales</taxon>
        <taxon>Micromonosporaceae</taxon>
        <taxon>Catellatospora</taxon>
    </lineage>
</organism>
<evidence type="ECO:0000313" key="1">
    <source>
        <dbReference type="EMBL" id="GIF79128.1"/>
    </source>
</evidence>
<dbReference type="Gene3D" id="3.10.28.10">
    <property type="entry name" value="Homing endonucleases"/>
    <property type="match status" value="1"/>
</dbReference>
<dbReference type="InterPro" id="IPR006142">
    <property type="entry name" value="INTEIN"/>
</dbReference>
<comment type="caution">
    <text evidence="1">The sequence shown here is derived from an EMBL/GenBank/DDBJ whole genome shotgun (WGS) entry which is preliminary data.</text>
</comment>
<keyword evidence="2" id="KW-1185">Reference proteome</keyword>
<protein>
    <recommendedName>
        <fullName evidence="3">Transcriptional regulator</fullName>
    </recommendedName>
</protein>
<dbReference type="AlphaFoldDB" id="A0A8J3JIA0"/>
<evidence type="ECO:0000313" key="2">
    <source>
        <dbReference type="Proteomes" id="UP000601223"/>
    </source>
</evidence>